<gene>
    <name evidence="3" type="ORF">PEVE_00036741</name>
</gene>
<dbReference type="SUPFAM" id="SSF47769">
    <property type="entry name" value="SAM/Pointed domain"/>
    <property type="match status" value="1"/>
</dbReference>
<reference evidence="3 4" key="1">
    <citation type="submission" date="2022-05" db="EMBL/GenBank/DDBJ databases">
        <authorList>
            <consortium name="Genoscope - CEA"/>
            <person name="William W."/>
        </authorList>
    </citation>
    <scope>NUCLEOTIDE SEQUENCE [LARGE SCALE GENOMIC DNA]</scope>
</reference>
<evidence type="ECO:0000259" key="2">
    <source>
        <dbReference type="PROSITE" id="PS50105"/>
    </source>
</evidence>
<dbReference type="PROSITE" id="PS50105">
    <property type="entry name" value="SAM_DOMAIN"/>
    <property type="match status" value="1"/>
</dbReference>
<evidence type="ECO:0000313" key="3">
    <source>
        <dbReference type="EMBL" id="CAH3029771.1"/>
    </source>
</evidence>
<organism evidence="3 4">
    <name type="scientific">Porites evermanni</name>
    <dbReference type="NCBI Taxonomy" id="104178"/>
    <lineage>
        <taxon>Eukaryota</taxon>
        <taxon>Metazoa</taxon>
        <taxon>Cnidaria</taxon>
        <taxon>Anthozoa</taxon>
        <taxon>Hexacorallia</taxon>
        <taxon>Scleractinia</taxon>
        <taxon>Fungiina</taxon>
        <taxon>Poritidae</taxon>
        <taxon>Porites</taxon>
    </lineage>
</organism>
<dbReference type="Pfam" id="PF00536">
    <property type="entry name" value="SAM_1"/>
    <property type="match status" value="1"/>
</dbReference>
<comment type="caution">
    <text evidence="3">The sequence shown here is derived from an EMBL/GenBank/DDBJ whole genome shotgun (WGS) entry which is preliminary data.</text>
</comment>
<dbReference type="EMBL" id="CALNXI010000591">
    <property type="protein sequence ID" value="CAH3029771.1"/>
    <property type="molecule type" value="Genomic_DNA"/>
</dbReference>
<dbReference type="Gene3D" id="1.10.150.50">
    <property type="entry name" value="Transcription Factor, Ets-1"/>
    <property type="match status" value="1"/>
</dbReference>
<dbReference type="InterPro" id="IPR001660">
    <property type="entry name" value="SAM"/>
</dbReference>
<proteinExistence type="predicted"/>
<dbReference type="InterPro" id="IPR013761">
    <property type="entry name" value="SAM/pointed_sf"/>
</dbReference>
<evidence type="ECO:0000313" key="4">
    <source>
        <dbReference type="Proteomes" id="UP001159427"/>
    </source>
</evidence>
<feature type="region of interest" description="Disordered" evidence="1">
    <location>
        <begin position="197"/>
        <end position="227"/>
    </location>
</feature>
<dbReference type="Proteomes" id="UP001159427">
    <property type="component" value="Unassembled WGS sequence"/>
</dbReference>
<dbReference type="CDD" id="cd09509">
    <property type="entry name" value="SAM_Polycomb"/>
    <property type="match status" value="1"/>
</dbReference>
<dbReference type="SMART" id="SM00454">
    <property type="entry name" value="SAM"/>
    <property type="match status" value="1"/>
</dbReference>
<name>A0ABN8MJ80_9CNID</name>
<feature type="domain" description="SAM" evidence="2">
    <location>
        <begin position="669"/>
        <end position="732"/>
    </location>
</feature>
<keyword evidence="4" id="KW-1185">Reference proteome</keyword>
<sequence>MNKPREKGDKNLGRSNFKGRGKEAEFRTKKQKNELHILKMSQEWDLRRQKRRMDRQKWVEERRNQKLPIWQRVGNLRVQANEEIAHDTRNELVNKKQQIIENSNEATQSRVLNQDDEVKELSFETRGKDLGSALLAQGSKGTTFRENAKTDTAEIKFIENEKVRTMGQPLLYNVSTLKTLKNSTQIAEKRPIAAFKTPSKSLNNQADEHLDSGKSSEIGPEKAGNSNEANPVAIQKLLRLEPTNAQPDRTNRKRKLEAIYIDGDIDEMPSLMRVDKPTTLESIARENGPVTISSSANSAVVIRPSHKSVDQPENDKEEAMPQIKQCYSLQNRRDETPNFNFFAAKKSPTKSNPVSICKTSPVTMTTTSAAVKVQVAMPSVPVDSKCIVYLAKAPVPSPTPGTPTNPRPGYLLPVYKASTREAAYAFVPAGAQRTPRVGDKSMSPLEGRAPNHVRSECSLNGSCTTVGHYVTRPYPSPNSMTALKEVHTGCVPATGKLLSGSQAPPALYSDHIHSKSRVHSCCDLISDTAALNPSRTDSVNTTGCSTGGSSKNSLVNILKTITTHSVGLSRGSAIPPSSAPSLVQEISGGTLSASQGKPPYPPLCRIQEIAPNQTVLNNQEAIFNPMSVYVRAKLVPREVVAVNQGVEPSPPLVEYIKTNAICDKELTKWSVKNVADFIAATDCADKAELFLEQEIDGKALLSLSPEMLMKGMNLKLGPSVKLYNHIINLRTALSL</sequence>
<dbReference type="InterPro" id="IPR050548">
    <property type="entry name" value="PcG_chromatin_remod_factors"/>
</dbReference>
<protein>
    <recommendedName>
        <fullName evidence="2">SAM domain-containing protein</fullName>
    </recommendedName>
</protein>
<accession>A0ABN8MJ80</accession>
<feature type="region of interest" description="Disordered" evidence="1">
    <location>
        <begin position="433"/>
        <end position="452"/>
    </location>
</feature>
<feature type="compositionally biased region" description="Basic and acidic residues" evidence="1">
    <location>
        <begin position="20"/>
        <end position="31"/>
    </location>
</feature>
<feature type="compositionally biased region" description="Basic and acidic residues" evidence="1">
    <location>
        <begin position="1"/>
        <end position="12"/>
    </location>
</feature>
<evidence type="ECO:0000256" key="1">
    <source>
        <dbReference type="SAM" id="MobiDB-lite"/>
    </source>
</evidence>
<feature type="region of interest" description="Disordered" evidence="1">
    <location>
        <begin position="1"/>
        <end position="31"/>
    </location>
</feature>
<dbReference type="PANTHER" id="PTHR12247">
    <property type="entry name" value="POLYCOMB GROUP PROTEIN"/>
    <property type="match status" value="1"/>
</dbReference>